<dbReference type="InParanoid" id="F1Z571"/>
<name>F1Z571_9SPHN</name>
<accession>F1Z571</accession>
<dbReference type="HOGENOM" id="CLU_3293291_0_0_5"/>
<dbReference type="EMBL" id="AEWJ01000023">
    <property type="protein sequence ID" value="EGD60249.1"/>
    <property type="molecule type" value="Genomic_DNA"/>
</dbReference>
<dbReference type="AlphaFoldDB" id="F1Z571"/>
<organism evidence="1 2">
    <name type="scientific">Novosphingobium nitrogenifigens DSM 19370</name>
    <dbReference type="NCBI Taxonomy" id="983920"/>
    <lineage>
        <taxon>Bacteria</taxon>
        <taxon>Pseudomonadati</taxon>
        <taxon>Pseudomonadota</taxon>
        <taxon>Alphaproteobacteria</taxon>
        <taxon>Sphingomonadales</taxon>
        <taxon>Sphingomonadaceae</taxon>
        <taxon>Novosphingobium</taxon>
    </lineage>
</organism>
<gene>
    <name evidence="1" type="ORF">Y88_2123</name>
</gene>
<protein>
    <submittedName>
        <fullName evidence="1">Uncharacterized protein</fullName>
    </submittedName>
</protein>
<sequence length="40" mass="4458">MILIARDAALFLQDFHRTGAVLFVISTCPDRRLASEALII</sequence>
<dbReference type="STRING" id="983920.Y88_2123"/>
<proteinExistence type="predicted"/>
<evidence type="ECO:0000313" key="1">
    <source>
        <dbReference type="EMBL" id="EGD60249.1"/>
    </source>
</evidence>
<reference evidence="1 2" key="1">
    <citation type="journal article" date="2012" name="J. Bacteriol.">
        <title>Draft Genome Sequence of Novosphingobium nitrogenifigens Y88T.</title>
        <authorList>
            <person name="Strabala T.J."/>
            <person name="Macdonald L."/>
            <person name="Liu V."/>
            <person name="Smit A.M."/>
        </authorList>
    </citation>
    <scope>NUCLEOTIDE SEQUENCE [LARGE SCALE GENOMIC DNA]</scope>
    <source>
        <strain evidence="1 2">DSM 19370</strain>
    </source>
</reference>
<dbReference type="Proteomes" id="UP000004728">
    <property type="component" value="Unassembled WGS sequence"/>
</dbReference>
<evidence type="ECO:0000313" key="2">
    <source>
        <dbReference type="Proteomes" id="UP000004728"/>
    </source>
</evidence>
<comment type="caution">
    <text evidence="1">The sequence shown here is derived from an EMBL/GenBank/DDBJ whole genome shotgun (WGS) entry which is preliminary data.</text>
</comment>
<keyword evidence="2" id="KW-1185">Reference proteome</keyword>